<dbReference type="AlphaFoldDB" id="C0E0J7"/>
<evidence type="ECO:0000313" key="2">
    <source>
        <dbReference type="Proteomes" id="UP000006247"/>
    </source>
</evidence>
<evidence type="ECO:0000313" key="1">
    <source>
        <dbReference type="EMBL" id="EEG28088.1"/>
    </source>
</evidence>
<reference evidence="1 2" key="1">
    <citation type="submission" date="2009-01" db="EMBL/GenBank/DDBJ databases">
        <authorList>
            <person name="Fulton L."/>
            <person name="Clifton S."/>
            <person name="Chinwalla A.T."/>
            <person name="Mitreva M."/>
            <person name="Sodergren E."/>
            <person name="Weinstock G."/>
            <person name="Clifton S."/>
            <person name="Dooling D.J."/>
            <person name="Fulton B."/>
            <person name="Minx P."/>
            <person name="Pepin K.H."/>
            <person name="Johnson M."/>
            <person name="Bhonagiri V."/>
            <person name="Nash W.E."/>
            <person name="Mardis E.R."/>
            <person name="Wilson R.K."/>
        </authorList>
    </citation>
    <scope>NUCLEOTIDE SEQUENCE [LARGE SCALE GENOMIC DNA]</scope>
    <source>
        <strain evidence="1 2">ATCC 33806</strain>
    </source>
</reference>
<proteinExistence type="predicted"/>
<gene>
    <name evidence="1" type="ORF">CORMATOL_00497</name>
</gene>
<sequence length="65" mass="7363">MIPRRHAASKYISGVCRLSKSLVYHACHHNHPETQAGLYQSSTRFRAPRNTQLQLSTYDIGLPPT</sequence>
<name>C0E0J7_9CORY</name>
<organism evidence="1 2">
    <name type="scientific">Corynebacterium matruchotii ATCC 33806</name>
    <dbReference type="NCBI Taxonomy" id="566549"/>
    <lineage>
        <taxon>Bacteria</taxon>
        <taxon>Bacillati</taxon>
        <taxon>Actinomycetota</taxon>
        <taxon>Actinomycetes</taxon>
        <taxon>Mycobacteriales</taxon>
        <taxon>Corynebacteriaceae</taxon>
        <taxon>Corynebacterium</taxon>
    </lineage>
</organism>
<dbReference type="Proteomes" id="UP000006247">
    <property type="component" value="Unassembled WGS sequence"/>
</dbReference>
<dbReference type="HOGENOM" id="CLU_2842364_0_0_11"/>
<protein>
    <submittedName>
        <fullName evidence="1">Uncharacterized protein</fullName>
    </submittedName>
</protein>
<comment type="caution">
    <text evidence="1">The sequence shown here is derived from an EMBL/GenBank/DDBJ whole genome shotgun (WGS) entry which is preliminary data.</text>
</comment>
<accession>C0E0J7</accession>
<dbReference type="EMBL" id="ACEB01000004">
    <property type="protein sequence ID" value="EEG28088.1"/>
    <property type="molecule type" value="Genomic_DNA"/>
</dbReference>